<protein>
    <recommendedName>
        <fullName evidence="2">PH domain-containing protein</fullName>
    </recommendedName>
</protein>
<dbReference type="STRING" id="135208.A0A4Y9ZWZ6"/>
<dbReference type="InterPro" id="IPR001849">
    <property type="entry name" value="PH_domain"/>
</dbReference>
<keyword evidence="4" id="KW-1185">Reference proteome</keyword>
<accession>A0A4Y9ZWZ6</accession>
<sequence length="459" mass="52396">MTDYPAQGEKSAHLEIRVGDHFPTHLHLKDGTHLYEPPSIEGYLDRIKTVAPARQSTYLTTHDGLLFTLSPAHSHPPHPPSSIPPPPTDSEHGDFYLSLRNQEIRRGAAQIGSAHGVMDLRSVLVVRRAFHVEPHIQEHVESSQQAPWEEGGDEPVEMESEDVHDTGGEDGLSILGGDRLHKRVRRCFEIVTDTGRIIRYEAYSAKVAIEWIERLRALVRYWKKRHFIDTRQEMDVVHFALNRPRITPHRRWHEEDKLVPPEPPPDPNTVLPYISSMYHWCVMEGCRPITKTGRLYARRGIRGMYKLTQLFLVCGHLLQYDVKAGRVHHHRRGPVVNLLDAYTVSGVFAAQSLPLGQYDPNAPPTARRYQDGLECDDLEEDLLFIVYYFPHSVGAGQKAGTHATIPNLSAARKMLVFRTRSRVERDVWCWALNAEIEKVTRAAREREEKLRHAGDPVTT</sequence>
<dbReference type="SMART" id="SM00233">
    <property type="entry name" value="PH"/>
    <property type="match status" value="1"/>
</dbReference>
<dbReference type="InterPro" id="IPR040345">
    <property type="entry name" value="Mug56/Spo71"/>
</dbReference>
<organism evidence="3 4">
    <name type="scientific">Hericium alpestre</name>
    <dbReference type="NCBI Taxonomy" id="135208"/>
    <lineage>
        <taxon>Eukaryota</taxon>
        <taxon>Fungi</taxon>
        <taxon>Dikarya</taxon>
        <taxon>Basidiomycota</taxon>
        <taxon>Agaricomycotina</taxon>
        <taxon>Agaricomycetes</taxon>
        <taxon>Russulales</taxon>
        <taxon>Hericiaceae</taxon>
        <taxon>Hericium</taxon>
    </lineage>
</organism>
<dbReference type="AlphaFoldDB" id="A0A4Y9ZWZ6"/>
<gene>
    <name evidence="3" type="ORF">EWM64_g4906</name>
</gene>
<dbReference type="Pfam" id="PF15404">
    <property type="entry name" value="PH_4"/>
    <property type="match status" value="1"/>
</dbReference>
<feature type="compositionally biased region" description="Pro residues" evidence="1">
    <location>
        <begin position="77"/>
        <end position="88"/>
    </location>
</feature>
<dbReference type="InterPro" id="IPR039486">
    <property type="entry name" value="Mug56/Spo71_PH"/>
</dbReference>
<dbReference type="PANTHER" id="PTHR28076">
    <property type="entry name" value="SPORULATION-SPECIFIC PROTEIN 71"/>
    <property type="match status" value="1"/>
</dbReference>
<feature type="compositionally biased region" description="Acidic residues" evidence="1">
    <location>
        <begin position="150"/>
        <end position="160"/>
    </location>
</feature>
<feature type="domain" description="PH" evidence="2">
    <location>
        <begin position="38"/>
        <end position="222"/>
    </location>
</feature>
<evidence type="ECO:0000256" key="1">
    <source>
        <dbReference type="SAM" id="MobiDB-lite"/>
    </source>
</evidence>
<evidence type="ECO:0000259" key="2">
    <source>
        <dbReference type="SMART" id="SM00233"/>
    </source>
</evidence>
<dbReference type="OrthoDB" id="5579281at2759"/>
<dbReference type="GO" id="GO:1902657">
    <property type="term" value="P:protein localization to prospore membrane"/>
    <property type="evidence" value="ECO:0007669"/>
    <property type="project" value="InterPro"/>
</dbReference>
<proteinExistence type="predicted"/>
<comment type="caution">
    <text evidence="3">The sequence shown here is derived from an EMBL/GenBank/DDBJ whole genome shotgun (WGS) entry which is preliminary data.</text>
</comment>
<feature type="region of interest" description="Disordered" evidence="1">
    <location>
        <begin position="69"/>
        <end position="92"/>
    </location>
</feature>
<evidence type="ECO:0000313" key="4">
    <source>
        <dbReference type="Proteomes" id="UP000298061"/>
    </source>
</evidence>
<dbReference type="Proteomes" id="UP000298061">
    <property type="component" value="Unassembled WGS sequence"/>
</dbReference>
<reference evidence="3 4" key="1">
    <citation type="submission" date="2019-02" db="EMBL/GenBank/DDBJ databases">
        <title>Genome sequencing of the rare red list fungi Hericium alpestre (H. flagellum).</title>
        <authorList>
            <person name="Buettner E."/>
            <person name="Kellner H."/>
        </authorList>
    </citation>
    <scope>NUCLEOTIDE SEQUENCE [LARGE SCALE GENOMIC DNA]</scope>
    <source>
        <strain evidence="3 4">DSM 108284</strain>
    </source>
</reference>
<name>A0A4Y9ZWZ6_9AGAM</name>
<dbReference type="PANTHER" id="PTHR28076:SF1">
    <property type="entry name" value="PROSPORE MEMBRANE ADAPTER PROTEIN SPO71"/>
    <property type="match status" value="1"/>
</dbReference>
<evidence type="ECO:0000313" key="3">
    <source>
        <dbReference type="EMBL" id="TFY79105.1"/>
    </source>
</evidence>
<feature type="region of interest" description="Disordered" evidence="1">
    <location>
        <begin position="138"/>
        <end position="174"/>
    </location>
</feature>
<dbReference type="EMBL" id="SFCI01000559">
    <property type="protein sequence ID" value="TFY79105.1"/>
    <property type="molecule type" value="Genomic_DNA"/>
</dbReference>